<accession>A0A1H6B843</accession>
<dbReference type="FunFam" id="2.170.130.10:FF:000003">
    <property type="entry name" value="SusC/RagA family TonB-linked outer membrane protein"/>
    <property type="match status" value="1"/>
</dbReference>
<name>A0A1H6B843_9SPHI</name>
<dbReference type="AlphaFoldDB" id="A0A1H6B843"/>
<keyword evidence="2 8" id="KW-0813">Transport</keyword>
<keyword evidence="4 8" id="KW-0812">Transmembrane</keyword>
<keyword evidence="5 9" id="KW-0798">TonB box</keyword>
<keyword evidence="13" id="KW-1185">Reference proteome</keyword>
<dbReference type="GO" id="GO:0009279">
    <property type="term" value="C:cell outer membrane"/>
    <property type="evidence" value="ECO:0007669"/>
    <property type="project" value="UniProtKB-SubCell"/>
</dbReference>
<evidence type="ECO:0000256" key="5">
    <source>
        <dbReference type="ARBA" id="ARBA00023077"/>
    </source>
</evidence>
<dbReference type="InterPro" id="IPR023997">
    <property type="entry name" value="TonB-dep_OMP_SusC/RagA_CS"/>
</dbReference>
<dbReference type="RefSeq" id="WP_234993232.1">
    <property type="nucleotide sequence ID" value="NZ_CP049246.1"/>
</dbReference>
<dbReference type="EMBL" id="FNUT01000009">
    <property type="protein sequence ID" value="SEG56782.1"/>
    <property type="molecule type" value="Genomic_DNA"/>
</dbReference>
<organism evidence="12 13">
    <name type="scientific">Sphingobacterium lactis</name>
    <dbReference type="NCBI Taxonomy" id="797291"/>
    <lineage>
        <taxon>Bacteria</taxon>
        <taxon>Pseudomonadati</taxon>
        <taxon>Bacteroidota</taxon>
        <taxon>Sphingobacteriia</taxon>
        <taxon>Sphingobacteriales</taxon>
        <taxon>Sphingobacteriaceae</taxon>
        <taxon>Sphingobacterium</taxon>
    </lineage>
</organism>
<evidence type="ECO:0000259" key="11">
    <source>
        <dbReference type="Pfam" id="PF07715"/>
    </source>
</evidence>
<dbReference type="Pfam" id="PF07715">
    <property type="entry name" value="Plug"/>
    <property type="match status" value="1"/>
</dbReference>
<evidence type="ECO:0000256" key="1">
    <source>
        <dbReference type="ARBA" id="ARBA00004571"/>
    </source>
</evidence>
<dbReference type="InterPro" id="IPR036942">
    <property type="entry name" value="Beta-barrel_TonB_sf"/>
</dbReference>
<feature type="domain" description="TonB-dependent receptor-like beta-barrel" evidence="10">
    <location>
        <begin position="419"/>
        <end position="992"/>
    </location>
</feature>
<dbReference type="InterPro" id="IPR039426">
    <property type="entry name" value="TonB-dep_rcpt-like"/>
</dbReference>
<dbReference type="Gene3D" id="2.170.130.10">
    <property type="entry name" value="TonB-dependent receptor, plug domain"/>
    <property type="match status" value="1"/>
</dbReference>
<dbReference type="Pfam" id="PF13715">
    <property type="entry name" value="CarbopepD_reg_2"/>
    <property type="match status" value="1"/>
</dbReference>
<dbReference type="Proteomes" id="UP000236731">
    <property type="component" value="Unassembled WGS sequence"/>
</dbReference>
<dbReference type="Gene3D" id="2.40.170.20">
    <property type="entry name" value="TonB-dependent receptor, beta-barrel domain"/>
    <property type="match status" value="1"/>
</dbReference>
<dbReference type="SUPFAM" id="SSF56935">
    <property type="entry name" value="Porins"/>
    <property type="match status" value="1"/>
</dbReference>
<dbReference type="NCBIfam" id="TIGR04056">
    <property type="entry name" value="OMP_RagA_SusC"/>
    <property type="match status" value="1"/>
</dbReference>
<comment type="subcellular location">
    <subcellularLocation>
        <location evidence="1 8">Cell outer membrane</location>
        <topology evidence="1 8">Multi-pass membrane protein</topology>
    </subcellularLocation>
</comment>
<evidence type="ECO:0000259" key="10">
    <source>
        <dbReference type="Pfam" id="PF00593"/>
    </source>
</evidence>
<evidence type="ECO:0000256" key="4">
    <source>
        <dbReference type="ARBA" id="ARBA00022692"/>
    </source>
</evidence>
<keyword evidence="3 8" id="KW-1134">Transmembrane beta strand</keyword>
<comment type="similarity">
    <text evidence="8 9">Belongs to the TonB-dependent receptor family.</text>
</comment>
<dbReference type="InterPro" id="IPR008969">
    <property type="entry name" value="CarboxyPept-like_regulatory"/>
</dbReference>
<evidence type="ECO:0000313" key="12">
    <source>
        <dbReference type="EMBL" id="SEG56782.1"/>
    </source>
</evidence>
<sequence length="1030" mass="112816">MPIASALVISLSMPTQGFALTKLERIAAFSTVQQEQVTGKVSSAEGPLAGVTVTVKENPSIATSTDESGQFTIQATKGQTLIFRNLGFETVERLVDGPTVQVTLSSSDEAIDEVVVVGFGTQKKANLTGAVQSISAKDLQDRPVTNVSSAIQGKFAGVTITQNSGQPGKDNGSIRIRGLGTVNNANPLVIVDGVESSMNNINPNDIETTTVLKDGPSAAIYGSKAANGVILITTKKGKSGEPQLNYSGYVGLQDPTRLPNYMRSYDHAVILNEALQNEGKTVRFSESDLAAFQNHSNLDTHPDTDWLGLLYSENGLQQAHNVQLLGGTDKITYMGSLGFLGQNGVIKVANSNRYNLRTNIGAQISSKLRMDLGLAYNYQRINEPVNPYTGDMAQIFRQSNRIPSFIPYKYSSGEYGYYGDGNPIAWLDMASTDRMIYKHTMINLSAEYQIVDGLKFKQVVGFQPIDNISSKFVKSISYYDVVNKRPGPTQGVNNLTILNYQSERLTLQSLLTYDKTFGDHQLNVLGGFMDEKLRHDFSSGYREGFLTQDLEELDLGNPNGQKSNSGAKQLILRSYFGRVNYAFAGKYLLEANVRHDGTSRFLGNNRWSTFPSFSAGWRLSQESFFQNSSLANSISELKIRGGWGKLGNQQLLAVNENQYPTDGYYPGYFVIEPGYNAVLGNTVSPGGAIVTQANPLLVWEETVSSNIGFDLNLKNNFSIVMDYFDRRTNQVFLSLPVPVTLGLNGPVENGGKVKNSGVELQLNYRNTAGDFTYDFSVNGSYIKNELVAYRSATAEPHSSYYVYQPGLPIRSFYGYESNGIYRSDEEYKNSGVTGINGGQNIGAGDIIYKDQNGDNKIDGADRVYLGSPDPKYIFGLTANLSYKDFDLNVFFQGAADVKGYLWGEAIGSISGSDKPTDMYADRFHPVNNPNGSMPRALTTWVQNSPGSTPSDFWIQDASYLRMKNITLGYNIPKSVLSRIGLKGAKVYYSGQNLLTFTGFAKGFDPEAPAGTRGNYYPQVKTNVFGLNVNF</sequence>
<reference evidence="13" key="1">
    <citation type="submission" date="2016-10" db="EMBL/GenBank/DDBJ databases">
        <authorList>
            <person name="Varghese N."/>
            <person name="Submissions S."/>
        </authorList>
    </citation>
    <scope>NUCLEOTIDE SEQUENCE [LARGE SCALE GENOMIC DNA]</scope>
    <source>
        <strain evidence="13">DSM 22361</strain>
    </source>
</reference>
<evidence type="ECO:0000256" key="8">
    <source>
        <dbReference type="PROSITE-ProRule" id="PRU01360"/>
    </source>
</evidence>
<dbReference type="InterPro" id="IPR023996">
    <property type="entry name" value="TonB-dep_OMP_SusC/RagA"/>
</dbReference>
<evidence type="ECO:0000256" key="7">
    <source>
        <dbReference type="ARBA" id="ARBA00023237"/>
    </source>
</evidence>
<keyword evidence="7 8" id="KW-0998">Cell outer membrane</keyword>
<dbReference type="InterPro" id="IPR012910">
    <property type="entry name" value="Plug_dom"/>
</dbReference>
<dbReference type="Pfam" id="PF00593">
    <property type="entry name" value="TonB_dep_Rec_b-barrel"/>
    <property type="match status" value="1"/>
</dbReference>
<protein>
    <submittedName>
        <fullName evidence="12">TonB-linked outer membrane protein, SusC/RagA family</fullName>
    </submittedName>
</protein>
<evidence type="ECO:0000256" key="2">
    <source>
        <dbReference type="ARBA" id="ARBA00022448"/>
    </source>
</evidence>
<proteinExistence type="inferred from homology"/>
<dbReference type="NCBIfam" id="TIGR04057">
    <property type="entry name" value="SusC_RagA_signa"/>
    <property type="match status" value="1"/>
</dbReference>
<feature type="domain" description="TonB-dependent receptor plug" evidence="11">
    <location>
        <begin position="124"/>
        <end position="229"/>
    </location>
</feature>
<dbReference type="InterPro" id="IPR000531">
    <property type="entry name" value="Beta-barrel_TonB"/>
</dbReference>
<dbReference type="SUPFAM" id="SSF49464">
    <property type="entry name" value="Carboxypeptidase regulatory domain-like"/>
    <property type="match status" value="1"/>
</dbReference>
<dbReference type="InterPro" id="IPR037066">
    <property type="entry name" value="Plug_dom_sf"/>
</dbReference>
<gene>
    <name evidence="12" type="ORF">SAMN05421877_109226</name>
</gene>
<evidence type="ECO:0000256" key="6">
    <source>
        <dbReference type="ARBA" id="ARBA00023136"/>
    </source>
</evidence>
<keyword evidence="6 8" id="KW-0472">Membrane</keyword>
<evidence type="ECO:0000256" key="9">
    <source>
        <dbReference type="RuleBase" id="RU003357"/>
    </source>
</evidence>
<evidence type="ECO:0000313" key="13">
    <source>
        <dbReference type="Proteomes" id="UP000236731"/>
    </source>
</evidence>
<evidence type="ECO:0000256" key="3">
    <source>
        <dbReference type="ARBA" id="ARBA00022452"/>
    </source>
</evidence>
<dbReference type="PROSITE" id="PS52016">
    <property type="entry name" value="TONB_DEPENDENT_REC_3"/>
    <property type="match status" value="1"/>
</dbReference>